<feature type="transmembrane region" description="Helical" evidence="1">
    <location>
        <begin position="63"/>
        <end position="80"/>
    </location>
</feature>
<gene>
    <name evidence="2" type="ORF">AF77_09440</name>
</gene>
<proteinExistence type="predicted"/>
<dbReference type="AlphaFoldDB" id="A0A837JAF9"/>
<keyword evidence="1" id="KW-0812">Transmembrane</keyword>
<evidence type="ECO:0000256" key="1">
    <source>
        <dbReference type="SAM" id="Phobius"/>
    </source>
</evidence>
<reference evidence="2 3" key="1">
    <citation type="submission" date="2014-01" db="EMBL/GenBank/DDBJ databases">
        <title>Development of a Comparative Genomic Fingerprinting Assay for High Resolution Genotyping of Arcobacter butzleri.</title>
        <authorList>
            <person name="Webb A.L."/>
            <person name="Inglis G.D."/>
            <person name="Kruczkiewicz P."/>
            <person name="Selinger L.B."/>
            <person name="Taboada E.N."/>
        </authorList>
    </citation>
    <scope>NUCLEOTIDE SEQUENCE [LARGE SCALE GENOMIC DNA]</scope>
    <source>
        <strain evidence="2 3">L352</strain>
    </source>
</reference>
<evidence type="ECO:0000313" key="2">
    <source>
        <dbReference type="EMBL" id="KLE03672.1"/>
    </source>
</evidence>
<feature type="transmembrane region" description="Helical" evidence="1">
    <location>
        <begin position="286"/>
        <end position="305"/>
    </location>
</feature>
<organism evidence="2 3">
    <name type="scientific">Aliarcobacter butzleri L352</name>
    <dbReference type="NCBI Taxonomy" id="1447260"/>
    <lineage>
        <taxon>Bacteria</taxon>
        <taxon>Pseudomonadati</taxon>
        <taxon>Campylobacterota</taxon>
        <taxon>Epsilonproteobacteria</taxon>
        <taxon>Campylobacterales</taxon>
        <taxon>Arcobacteraceae</taxon>
        <taxon>Aliarcobacter</taxon>
    </lineage>
</organism>
<dbReference type="Proteomes" id="UP000035462">
    <property type="component" value="Unassembled WGS sequence"/>
</dbReference>
<feature type="transmembrane region" description="Helical" evidence="1">
    <location>
        <begin position="114"/>
        <end position="131"/>
    </location>
</feature>
<evidence type="ECO:0000313" key="3">
    <source>
        <dbReference type="Proteomes" id="UP000035462"/>
    </source>
</evidence>
<dbReference type="RefSeq" id="WP_046995237.1">
    <property type="nucleotide sequence ID" value="NZ_JAIT01000059.1"/>
</dbReference>
<feature type="transmembrane region" description="Helical" evidence="1">
    <location>
        <begin position="311"/>
        <end position="329"/>
    </location>
</feature>
<feature type="transmembrane region" description="Helical" evidence="1">
    <location>
        <begin position="167"/>
        <end position="198"/>
    </location>
</feature>
<accession>A0A837JAF9</accession>
<dbReference type="EMBL" id="JAIT01000059">
    <property type="protein sequence ID" value="KLE03672.1"/>
    <property type="molecule type" value="Genomic_DNA"/>
</dbReference>
<feature type="transmembrane region" description="Helical" evidence="1">
    <location>
        <begin position="87"/>
        <end position="108"/>
    </location>
</feature>
<protein>
    <recommendedName>
        <fullName evidence="4">Glycosyltransferase RgtA/B/C/D-like domain-containing protein</fullName>
    </recommendedName>
</protein>
<feature type="transmembrane region" description="Helical" evidence="1">
    <location>
        <begin position="257"/>
        <end position="279"/>
    </location>
</feature>
<sequence length="335" mass="40064">MYQVNKKNYLFILELFLVIIYIVLIQIGIKDFSIWDQITYYLSTDFDMNNKVLLHLFEESHPHFLRILIIYFIYQFSLLLSLDVNLVYNLVLLLFLYMTYIFIKNIIIDIYGDVKYSILTILLFYFLLSFFMNGRIIFAIFGNTLLLNAIFFNTYSIKNKINNFKLIFMIVLSLIMTSVSSGTFMVCLLSILIFYFLTTVFSFPFIKKKIFHVEIFIFMLIIFFMPLIIRFINKNLDFYDGSFFKMLEHGFGKYLEVYIYPILIFLFLLPFFLMFGYSLLYNNKYFVLPFSLIISSLFIGLFGYSSLFSGISGYILFVAINFYNTKRIIYCRKKY</sequence>
<keyword evidence="1" id="KW-1133">Transmembrane helix</keyword>
<comment type="caution">
    <text evidence="2">The sequence shown here is derived from an EMBL/GenBank/DDBJ whole genome shotgun (WGS) entry which is preliminary data.</text>
</comment>
<feature type="transmembrane region" description="Helical" evidence="1">
    <location>
        <begin position="9"/>
        <end position="29"/>
    </location>
</feature>
<evidence type="ECO:0008006" key="4">
    <source>
        <dbReference type="Google" id="ProtNLM"/>
    </source>
</evidence>
<name>A0A837JAF9_9BACT</name>
<feature type="transmembrane region" description="Helical" evidence="1">
    <location>
        <begin position="210"/>
        <end position="232"/>
    </location>
</feature>
<keyword evidence="1" id="KW-0472">Membrane</keyword>